<evidence type="ECO:0000256" key="1">
    <source>
        <dbReference type="SAM" id="MobiDB-lite"/>
    </source>
</evidence>
<feature type="region of interest" description="Disordered" evidence="1">
    <location>
        <begin position="100"/>
        <end position="155"/>
    </location>
</feature>
<feature type="chain" id="PRO_5003688437" evidence="2">
    <location>
        <begin position="22"/>
        <end position="291"/>
    </location>
</feature>
<feature type="signal peptide" evidence="2">
    <location>
        <begin position="1"/>
        <end position="21"/>
    </location>
</feature>
<accession>I4DEF3</accession>
<name>I4DEF3_9EIME</name>
<evidence type="ECO:0000256" key="2">
    <source>
        <dbReference type="SAM" id="SignalP"/>
    </source>
</evidence>
<protein>
    <submittedName>
        <fullName evidence="3">Microneme protein 2</fullName>
    </submittedName>
</protein>
<organism evidence="3">
    <name type="scientific">Eimeria brunetti</name>
    <dbReference type="NCBI Taxonomy" id="51314"/>
    <lineage>
        <taxon>Eukaryota</taxon>
        <taxon>Sar</taxon>
        <taxon>Alveolata</taxon>
        <taxon>Apicomplexa</taxon>
        <taxon>Conoidasida</taxon>
        <taxon>Coccidia</taxon>
        <taxon>Eucoccidiorida</taxon>
        <taxon>Eimeriorina</taxon>
        <taxon>Eimeriidae</taxon>
        <taxon>Eimeria</taxon>
    </lineage>
</organism>
<dbReference type="EMBL" id="AB723700">
    <property type="protein sequence ID" value="BAM16293.1"/>
    <property type="molecule type" value="mRNA"/>
</dbReference>
<feature type="compositionally biased region" description="Basic and acidic residues" evidence="1">
    <location>
        <begin position="125"/>
        <end position="137"/>
    </location>
</feature>
<proteinExistence type="evidence at transcript level"/>
<dbReference type="AlphaFoldDB" id="I4DEF3"/>
<evidence type="ECO:0000313" key="3">
    <source>
        <dbReference type="EMBL" id="BAM16293.1"/>
    </source>
</evidence>
<dbReference type="Pfam" id="PF06670">
    <property type="entry name" value="Etmic-2"/>
    <property type="match status" value="2"/>
</dbReference>
<dbReference type="VEuPathDB" id="ToxoDB:EBH_0035220"/>
<sequence>MARTFSLIAFGLLFSLHSTSAIRTKVPGDDPTASDASLAVASSTGDRASLGGLLEANCERLTFRGGFKLGDTLKVTASGWGKSNADFLLELATDNSGRMAQLRSSAPEVGPGLAGGDSQQSAGPEESKSEADGDLKEQPSIPVLGVRIPGSDSADGKARQPVVLVYGDGEEAPTEFPLDSPAGPTSPFMVILTRSSSTEVAVRLLTWVSEGDGTGGSWHEADITVGARMVHYDLKVNVGDCGPRSLRIYGSAHSDLVTADGSTCKAADPMLVSLQSPPQEPHSVPGASSEA</sequence>
<reference evidence="3" key="1">
    <citation type="submission" date="2012-05" db="EMBL/GenBank/DDBJ databases">
        <title>Microneme protein of Eimeria brunetti.</title>
        <authorList>
            <person name="Kawahara F."/>
            <person name="Tomeno E."/>
        </authorList>
    </citation>
    <scope>NUCLEOTIDE SEQUENCE</scope>
    <source>
        <strain evidence="3">Nb</strain>
    </source>
</reference>
<gene>
    <name evidence="3" type="primary">MIC2</name>
</gene>
<dbReference type="InterPro" id="IPR009556">
    <property type="entry name" value="Microneme_Etmic-2"/>
</dbReference>
<keyword evidence="2" id="KW-0732">Signal</keyword>